<evidence type="ECO:0000259" key="2">
    <source>
        <dbReference type="Pfam" id="PF16927"/>
    </source>
</evidence>
<dbReference type="Proteomes" id="UP000001343">
    <property type="component" value="Unassembled WGS sequence"/>
</dbReference>
<evidence type="ECO:0000313" key="4">
    <source>
        <dbReference type="Proteomes" id="UP000001343"/>
    </source>
</evidence>
<evidence type="ECO:0000313" key="3">
    <source>
        <dbReference type="EMBL" id="EKR98712.1"/>
    </source>
</evidence>
<feature type="transmembrane region" description="Helical" evidence="1">
    <location>
        <begin position="136"/>
        <end position="156"/>
    </location>
</feature>
<protein>
    <submittedName>
        <fullName evidence="3">Membrane protein</fullName>
    </submittedName>
</protein>
<sequence>METVYFLFFSSICNITIGFYVLLVIVRQRKKFLDFGILCILIGIWDVLFAVPFFYHSSTLFWTRVMTLPMIIGPLLLVRFIHSYVFSLKLPKICNFLIFLVYVLPISALSFSNIYISKAEIINSKLYFEAGLLYDYFVAGGVISLLYSIFVLFVGFKRRKGLDRVRLVYIAMGICVWFGFIAIFMFLFKILGLPEYNFVAPIGCSLATATWSIGIIKINLFEISEDAILEKRNSIVAHTNILILRKVDSQFYKKALISYRKNAIERIIQNFVDLQINSELTVEEIYSYLATKEKAITPL</sequence>
<dbReference type="Pfam" id="PF16927">
    <property type="entry name" value="HisKA_7TM"/>
    <property type="match status" value="1"/>
</dbReference>
<feature type="transmembrane region" description="Helical" evidence="1">
    <location>
        <begin position="32"/>
        <end position="55"/>
    </location>
</feature>
<dbReference type="EMBL" id="AKWM02000075">
    <property type="protein sequence ID" value="EKR98712.1"/>
    <property type="molecule type" value="Genomic_DNA"/>
</dbReference>
<keyword evidence="1" id="KW-1133">Transmembrane helix</keyword>
<comment type="caution">
    <text evidence="3">The sequence shown here is derived from an EMBL/GenBank/DDBJ whole genome shotgun (WGS) entry which is preliminary data.</text>
</comment>
<feature type="domain" description="Histidine kinase N-terminal 7TM region" evidence="2">
    <location>
        <begin position="7"/>
        <end position="223"/>
    </location>
</feature>
<accession>A0AA87SW47</accession>
<feature type="transmembrane region" description="Helical" evidence="1">
    <location>
        <begin position="93"/>
        <end position="116"/>
    </location>
</feature>
<keyword evidence="1" id="KW-0812">Transmembrane</keyword>
<organism evidence="3 4">
    <name type="scientific">Leptospira mayottensis 200901122</name>
    <dbReference type="NCBI Taxonomy" id="1193010"/>
    <lineage>
        <taxon>Bacteria</taxon>
        <taxon>Pseudomonadati</taxon>
        <taxon>Spirochaetota</taxon>
        <taxon>Spirochaetia</taxon>
        <taxon>Leptospirales</taxon>
        <taxon>Leptospiraceae</taxon>
        <taxon>Leptospira</taxon>
    </lineage>
</organism>
<keyword evidence="1" id="KW-0472">Membrane</keyword>
<dbReference type="AlphaFoldDB" id="A0AA87SW47"/>
<feature type="transmembrane region" description="Helical" evidence="1">
    <location>
        <begin position="61"/>
        <end position="81"/>
    </location>
</feature>
<gene>
    <name evidence="3" type="ORF">LEP1GSC125_1244</name>
</gene>
<feature type="transmembrane region" description="Helical" evidence="1">
    <location>
        <begin position="6"/>
        <end position="25"/>
    </location>
</feature>
<feature type="transmembrane region" description="Helical" evidence="1">
    <location>
        <begin position="198"/>
        <end position="216"/>
    </location>
</feature>
<name>A0AA87SW47_9LEPT</name>
<dbReference type="InterPro" id="IPR031621">
    <property type="entry name" value="HisKA_7TM"/>
</dbReference>
<proteinExistence type="predicted"/>
<reference evidence="3 4" key="1">
    <citation type="journal article" date="2014" name="Int. J. Syst. Evol. Microbiol.">
        <title>Leptospira mayottensis sp. nov., a pathogenic species of the genus Leptospira isolated from humans.</title>
        <authorList>
            <person name="Bourhy P."/>
            <person name="Collet L."/>
            <person name="Brisse S."/>
            <person name="Picardeau M."/>
        </authorList>
    </citation>
    <scope>NUCLEOTIDE SEQUENCE [LARGE SCALE GENOMIC DNA]</scope>
    <source>
        <strain evidence="3 4">200901122</strain>
    </source>
</reference>
<evidence type="ECO:0000256" key="1">
    <source>
        <dbReference type="SAM" id="Phobius"/>
    </source>
</evidence>
<dbReference type="RefSeq" id="WP_002747024.1">
    <property type="nucleotide sequence ID" value="NZ_AKWM02000075.1"/>
</dbReference>
<feature type="transmembrane region" description="Helical" evidence="1">
    <location>
        <begin position="168"/>
        <end position="192"/>
    </location>
</feature>